<evidence type="ECO:0000256" key="4">
    <source>
        <dbReference type="ARBA" id="ARBA00023015"/>
    </source>
</evidence>
<evidence type="ECO:0000256" key="1">
    <source>
        <dbReference type="ARBA" id="ARBA00004123"/>
    </source>
</evidence>
<dbReference type="GO" id="GO:0003712">
    <property type="term" value="F:transcription coregulator activity"/>
    <property type="evidence" value="ECO:0007669"/>
    <property type="project" value="InterPro"/>
</dbReference>
<comment type="similarity">
    <text evidence="2 8">Belongs to the Mediator complex subunit 31 family.</text>
</comment>
<comment type="subunit">
    <text evidence="8">Component of the Mediator complex.</text>
</comment>
<evidence type="ECO:0000256" key="5">
    <source>
        <dbReference type="ARBA" id="ARBA00023159"/>
    </source>
</evidence>
<keyword evidence="6 8" id="KW-0804">Transcription</keyword>
<evidence type="ECO:0000256" key="9">
    <source>
        <dbReference type="SAM" id="MobiDB-lite"/>
    </source>
</evidence>
<evidence type="ECO:0000256" key="6">
    <source>
        <dbReference type="ARBA" id="ARBA00023163"/>
    </source>
</evidence>
<dbReference type="PANTHER" id="PTHR13186">
    <property type="entry name" value="MEDIATOR OF RNA POLYMERASE II TRANSCRIPTION SUBUNIT 31"/>
    <property type="match status" value="1"/>
</dbReference>
<dbReference type="InterPro" id="IPR038089">
    <property type="entry name" value="Med31_sf"/>
</dbReference>
<keyword evidence="5 8" id="KW-0010">Activator</keyword>
<evidence type="ECO:0000256" key="2">
    <source>
        <dbReference type="ARBA" id="ARBA00006378"/>
    </source>
</evidence>
<proteinExistence type="inferred from homology"/>
<dbReference type="EMBL" id="JAODAN010000003">
    <property type="protein sequence ID" value="KAK1925732.1"/>
    <property type="molecule type" value="Genomic_DNA"/>
</dbReference>
<evidence type="ECO:0000313" key="11">
    <source>
        <dbReference type="Proteomes" id="UP001182556"/>
    </source>
</evidence>
<reference evidence="10" key="1">
    <citation type="submission" date="2023-02" db="EMBL/GenBank/DDBJ databases">
        <title>Identification and recombinant expression of a fungal hydrolase from Papiliotrema laurentii that hydrolyzes apple cutin and clears colloidal polyester polyurethane.</title>
        <authorList>
            <consortium name="DOE Joint Genome Institute"/>
            <person name="Roman V.A."/>
            <person name="Bojanowski C."/>
            <person name="Crable B.R."/>
            <person name="Wagner D.N."/>
            <person name="Hung C.S."/>
            <person name="Nadeau L.J."/>
            <person name="Schratz L."/>
            <person name="Haridas S."/>
            <person name="Pangilinan J."/>
            <person name="Lipzen A."/>
            <person name="Na H."/>
            <person name="Yan M."/>
            <person name="Ng V."/>
            <person name="Grigoriev I.V."/>
            <person name="Spatafora J.W."/>
            <person name="Barlow D."/>
            <person name="Biffinger J."/>
            <person name="Kelley-Loughnane N."/>
            <person name="Varaljay V.A."/>
            <person name="Crookes-Goodson W.J."/>
        </authorList>
    </citation>
    <scope>NUCLEOTIDE SEQUENCE</scope>
    <source>
        <strain evidence="10">5307AH</strain>
    </source>
</reference>
<dbReference type="GO" id="GO:0016592">
    <property type="term" value="C:mediator complex"/>
    <property type="evidence" value="ECO:0007669"/>
    <property type="project" value="InterPro"/>
</dbReference>
<name>A0AAD9L7P8_PAPLA</name>
<organism evidence="10 11">
    <name type="scientific">Papiliotrema laurentii</name>
    <name type="common">Cryptococcus laurentii</name>
    <dbReference type="NCBI Taxonomy" id="5418"/>
    <lineage>
        <taxon>Eukaryota</taxon>
        <taxon>Fungi</taxon>
        <taxon>Dikarya</taxon>
        <taxon>Basidiomycota</taxon>
        <taxon>Agaricomycotina</taxon>
        <taxon>Tremellomycetes</taxon>
        <taxon>Tremellales</taxon>
        <taxon>Rhynchogastremaceae</taxon>
        <taxon>Papiliotrema</taxon>
    </lineage>
</organism>
<feature type="region of interest" description="Disordered" evidence="9">
    <location>
        <begin position="1"/>
        <end position="26"/>
    </location>
</feature>
<accession>A0AAD9L7P8</accession>
<dbReference type="GO" id="GO:0006355">
    <property type="term" value="P:regulation of DNA-templated transcription"/>
    <property type="evidence" value="ECO:0007669"/>
    <property type="project" value="InterPro"/>
</dbReference>
<dbReference type="InterPro" id="IPR008831">
    <property type="entry name" value="Mediator_Med31"/>
</dbReference>
<keyword evidence="4 8" id="KW-0805">Transcription regulation</keyword>
<evidence type="ECO:0000313" key="10">
    <source>
        <dbReference type="EMBL" id="KAK1925732.1"/>
    </source>
</evidence>
<sequence length="123" mass="14643">MEPPPGPVLPPPPLPDGTPATRTPEQTENLRRFQCELEFVQCLANPMYLHELFMQGILEQEEMLNYFKYLEYWRAPEYVRFIVYPTCLVYLTLVQQELFRSRLGDPTFVQDLVRQGQKHHETW</sequence>
<comment type="function">
    <text evidence="8">Component of the Mediator complex, a coactivator involved in the regulated transcription of nearly all RNA polymerase II-dependent genes. Mediator functions as a bridge to convey information from gene-specific regulatory proteins to the basal RNA polymerase II transcription machinery. Mediator is recruited to promoters by direct interactions with regulatory proteins and serves as a scaffold for the assembly of a functional preinitiation complex with RNA polymerase II and the general transcription factors.</text>
</comment>
<gene>
    <name evidence="10" type="ORF">DB88DRAFT_484927</name>
</gene>
<comment type="caution">
    <text evidence="10">The sequence shown here is derived from an EMBL/GenBank/DDBJ whole genome shotgun (WGS) entry which is preliminary data.</text>
</comment>
<comment type="subcellular location">
    <subcellularLocation>
        <location evidence="1 8">Nucleus</location>
    </subcellularLocation>
</comment>
<evidence type="ECO:0000256" key="8">
    <source>
        <dbReference type="RuleBase" id="RU364129"/>
    </source>
</evidence>
<dbReference type="Proteomes" id="UP001182556">
    <property type="component" value="Unassembled WGS sequence"/>
</dbReference>
<keyword evidence="11" id="KW-1185">Reference proteome</keyword>
<keyword evidence="7 8" id="KW-0539">Nucleus</keyword>
<dbReference type="Gene3D" id="1.10.10.1340">
    <property type="entry name" value="Mediator of RNA polymerase II, submodule Med31 (Soh1)"/>
    <property type="match status" value="1"/>
</dbReference>
<evidence type="ECO:0000256" key="3">
    <source>
        <dbReference type="ARBA" id="ARBA00019660"/>
    </source>
</evidence>
<feature type="compositionally biased region" description="Pro residues" evidence="9">
    <location>
        <begin position="1"/>
        <end position="16"/>
    </location>
</feature>
<evidence type="ECO:0000256" key="7">
    <source>
        <dbReference type="ARBA" id="ARBA00023242"/>
    </source>
</evidence>
<dbReference type="AlphaFoldDB" id="A0AAD9L7P8"/>
<protein>
    <recommendedName>
        <fullName evidence="3 8">Mediator of RNA polymerase II transcription subunit 31</fullName>
    </recommendedName>
</protein>
<dbReference type="Pfam" id="PF05669">
    <property type="entry name" value="Med31"/>
    <property type="match status" value="1"/>
</dbReference>